<dbReference type="InterPro" id="IPR036188">
    <property type="entry name" value="FAD/NAD-bd_sf"/>
</dbReference>
<feature type="domain" description="FAD-binding" evidence="2">
    <location>
        <begin position="3"/>
        <end position="338"/>
    </location>
</feature>
<name>A0A9W6SEH7_9ACTN</name>
<gene>
    <name evidence="3" type="ORF">Airi02_099260</name>
</gene>
<dbReference type="AlphaFoldDB" id="A0A9W6SEH7"/>
<evidence type="ECO:0000313" key="3">
    <source>
        <dbReference type="EMBL" id="GLY91998.1"/>
    </source>
</evidence>
<keyword evidence="4" id="KW-1185">Reference proteome</keyword>
<feature type="region of interest" description="Disordered" evidence="1">
    <location>
        <begin position="435"/>
        <end position="461"/>
    </location>
</feature>
<protein>
    <recommendedName>
        <fullName evidence="2">FAD-binding domain-containing protein</fullName>
    </recommendedName>
</protein>
<dbReference type="Proteomes" id="UP001165074">
    <property type="component" value="Unassembled WGS sequence"/>
</dbReference>
<dbReference type="InterPro" id="IPR002938">
    <property type="entry name" value="FAD-bd"/>
</dbReference>
<accession>A0A9W6SEH7</accession>
<reference evidence="3" key="1">
    <citation type="submission" date="2023-03" db="EMBL/GenBank/DDBJ databases">
        <title>Actinoallomurus iriomotensis NBRC 103684.</title>
        <authorList>
            <person name="Ichikawa N."/>
            <person name="Sato H."/>
            <person name="Tonouchi N."/>
        </authorList>
    </citation>
    <scope>NUCLEOTIDE SEQUENCE</scope>
    <source>
        <strain evidence="3">NBRC 103684</strain>
    </source>
</reference>
<dbReference type="Gene3D" id="3.50.50.60">
    <property type="entry name" value="FAD/NAD(P)-binding domain"/>
    <property type="match status" value="1"/>
</dbReference>
<dbReference type="RefSeq" id="WP_285583935.1">
    <property type="nucleotide sequence ID" value="NZ_BSTK01000024.1"/>
</dbReference>
<dbReference type="PANTHER" id="PTHR43422:SF3">
    <property type="entry name" value="THIAMINE THIAZOLE SYNTHASE"/>
    <property type="match status" value="1"/>
</dbReference>
<evidence type="ECO:0000256" key="1">
    <source>
        <dbReference type="SAM" id="MobiDB-lite"/>
    </source>
</evidence>
<proteinExistence type="predicted"/>
<comment type="caution">
    <text evidence="3">The sequence shown here is derived from an EMBL/GenBank/DDBJ whole genome shotgun (WGS) entry which is preliminary data.</text>
</comment>
<dbReference type="PANTHER" id="PTHR43422">
    <property type="entry name" value="THIAMINE THIAZOLE SYNTHASE"/>
    <property type="match status" value="1"/>
</dbReference>
<sequence>MTTRALVLGGSMTGMLAAAVLAEQVDEVVVLDRDRYPSSPGPRRGVPQARHAHLLMSGGARIIDDLLPGTTDRLVAAGAHRLGHPTDVVALTSQGWLRRLPATQYVLTCSRGLLDHVVRERALASGRIEVRTGTEITALLGDASGVTGAAVRDVDTGDTGELSADLVLDATGRGTRAAHWFTELGLPTVAEEVVDAGLAYASRIFRAPAGAESGFPLVLVSPDPTTGRPGQGGAVVPIEDGRWLVTLGGTRGGTPPTGDDEFAGFARELRHPIVAELIAAATPDGPVHGFRGTANRRRRFELVEPWPAGFLVIGDALATFNPVYGHGMSVAAFGAAALRDGLRDGRETADIQTAIARTVNDAWAMAIAQDLRYPDAIGPRPAAGAGIKHWLSDRMIRTATTRPAVAEALVDVMTLAKPAATLGAPRVLLTTLLGPGRRTATRPPLGEQERAVLAGRPASTG</sequence>
<evidence type="ECO:0000313" key="4">
    <source>
        <dbReference type="Proteomes" id="UP001165074"/>
    </source>
</evidence>
<dbReference type="EMBL" id="BSTK01000024">
    <property type="protein sequence ID" value="GLY91998.1"/>
    <property type="molecule type" value="Genomic_DNA"/>
</dbReference>
<dbReference type="SUPFAM" id="SSF51905">
    <property type="entry name" value="FAD/NAD(P)-binding domain"/>
    <property type="match status" value="1"/>
</dbReference>
<evidence type="ECO:0000259" key="2">
    <source>
        <dbReference type="Pfam" id="PF01494"/>
    </source>
</evidence>
<dbReference type="Pfam" id="PF01494">
    <property type="entry name" value="FAD_binding_3"/>
    <property type="match status" value="1"/>
</dbReference>
<dbReference type="GO" id="GO:0071949">
    <property type="term" value="F:FAD binding"/>
    <property type="evidence" value="ECO:0007669"/>
    <property type="project" value="InterPro"/>
</dbReference>
<organism evidence="3 4">
    <name type="scientific">Actinoallomurus iriomotensis</name>
    <dbReference type="NCBI Taxonomy" id="478107"/>
    <lineage>
        <taxon>Bacteria</taxon>
        <taxon>Bacillati</taxon>
        <taxon>Actinomycetota</taxon>
        <taxon>Actinomycetes</taxon>
        <taxon>Streptosporangiales</taxon>
        <taxon>Thermomonosporaceae</taxon>
        <taxon>Actinoallomurus</taxon>
    </lineage>
</organism>